<feature type="chain" id="PRO_5040835978" description="Small secreted domain DUF320" evidence="2">
    <location>
        <begin position="26"/>
        <end position="129"/>
    </location>
</feature>
<dbReference type="AlphaFoldDB" id="A0A9X2VNB4"/>
<evidence type="ECO:0000256" key="1">
    <source>
        <dbReference type="SAM" id="MobiDB-lite"/>
    </source>
</evidence>
<reference evidence="3" key="1">
    <citation type="submission" date="2022-08" db="EMBL/GenBank/DDBJ databases">
        <authorList>
            <person name="Tistechok S."/>
            <person name="Samborskyy M."/>
            <person name="Roman I."/>
        </authorList>
    </citation>
    <scope>NUCLEOTIDE SEQUENCE</scope>
    <source>
        <strain evidence="3">DSM 103496</strain>
    </source>
</reference>
<accession>A0A9X2VNB4</accession>
<dbReference type="RefSeq" id="WP_259625353.1">
    <property type="nucleotide sequence ID" value="NZ_JANYMP010000011.1"/>
</dbReference>
<evidence type="ECO:0008006" key="5">
    <source>
        <dbReference type="Google" id="ProtNLM"/>
    </source>
</evidence>
<evidence type="ECO:0000256" key="2">
    <source>
        <dbReference type="SAM" id="SignalP"/>
    </source>
</evidence>
<evidence type="ECO:0000313" key="4">
    <source>
        <dbReference type="Proteomes" id="UP001141259"/>
    </source>
</evidence>
<feature type="region of interest" description="Disordered" evidence="1">
    <location>
        <begin position="103"/>
        <end position="129"/>
    </location>
</feature>
<name>A0A9X2VNB4_9PSEU</name>
<proteinExistence type="predicted"/>
<evidence type="ECO:0000313" key="3">
    <source>
        <dbReference type="EMBL" id="MCS7479856.1"/>
    </source>
</evidence>
<organism evidence="3 4">
    <name type="scientific">Umezawaea endophytica</name>
    <dbReference type="NCBI Taxonomy" id="1654476"/>
    <lineage>
        <taxon>Bacteria</taxon>
        <taxon>Bacillati</taxon>
        <taxon>Actinomycetota</taxon>
        <taxon>Actinomycetes</taxon>
        <taxon>Pseudonocardiales</taxon>
        <taxon>Pseudonocardiaceae</taxon>
        <taxon>Umezawaea</taxon>
    </lineage>
</organism>
<dbReference type="Proteomes" id="UP001141259">
    <property type="component" value="Unassembled WGS sequence"/>
</dbReference>
<gene>
    <name evidence="3" type="ORF">NZH93_23585</name>
</gene>
<keyword evidence="4" id="KW-1185">Reference proteome</keyword>
<comment type="caution">
    <text evidence="3">The sequence shown here is derived from an EMBL/GenBank/DDBJ whole genome shotgun (WGS) entry which is preliminary data.</text>
</comment>
<feature type="compositionally biased region" description="Gly residues" evidence="1">
    <location>
        <begin position="116"/>
        <end position="129"/>
    </location>
</feature>
<keyword evidence="2" id="KW-0732">Signal</keyword>
<protein>
    <recommendedName>
        <fullName evidence="5">Small secreted domain DUF320</fullName>
    </recommendedName>
</protein>
<feature type="signal peptide" evidence="2">
    <location>
        <begin position="1"/>
        <end position="25"/>
    </location>
</feature>
<sequence>MLKKMVSVAAATAAGMVMLGGMASATTGAPADHHHHDDVVGNDQSVDQSDFAQVGLVNLNNTQALQNVNAVVGACDNNINVLGVQVPIEDVANGIDVPVLSPGSNEADSVSPDICGSGGIVSGGTGQSN</sequence>
<dbReference type="EMBL" id="JANYMP010000011">
    <property type="protein sequence ID" value="MCS7479856.1"/>
    <property type="molecule type" value="Genomic_DNA"/>
</dbReference>